<dbReference type="SUPFAM" id="SSF46785">
    <property type="entry name" value="Winged helix' DNA-binding domain"/>
    <property type="match status" value="1"/>
</dbReference>
<dbReference type="Gene3D" id="1.10.10.10">
    <property type="entry name" value="Winged helix-like DNA-binding domain superfamily/Winged helix DNA-binding domain"/>
    <property type="match status" value="1"/>
</dbReference>
<accession>A0AAW9I8M8</accession>
<dbReference type="PROSITE" id="PS51063">
    <property type="entry name" value="HTH_CRP_2"/>
    <property type="match status" value="1"/>
</dbReference>
<dbReference type="AlphaFoldDB" id="A0AAW9I8M8"/>
<comment type="caution">
    <text evidence="2">The sequence shown here is derived from an EMBL/GenBank/DDBJ whole genome shotgun (WGS) entry which is preliminary data.</text>
</comment>
<proteinExistence type="predicted"/>
<dbReference type="GO" id="GO:0003677">
    <property type="term" value="F:DNA binding"/>
    <property type="evidence" value="ECO:0007669"/>
    <property type="project" value="InterPro"/>
</dbReference>
<reference evidence="2" key="1">
    <citation type="submission" date="2019-11" db="EMBL/GenBank/DDBJ databases">
        <title>Characterization of Clostridium perfringens isolates from swine manure treated agricultural soils.</title>
        <authorList>
            <person name="Wushke S.T."/>
        </authorList>
    </citation>
    <scope>NUCLEOTIDE SEQUENCE</scope>
    <source>
        <strain evidence="2">X94</strain>
    </source>
</reference>
<evidence type="ECO:0000259" key="1">
    <source>
        <dbReference type="PROSITE" id="PS51063"/>
    </source>
</evidence>
<evidence type="ECO:0000313" key="3">
    <source>
        <dbReference type="Proteomes" id="UP001288778"/>
    </source>
</evidence>
<gene>
    <name evidence="2" type="ORF">GNF68_16430</name>
</gene>
<dbReference type="InterPro" id="IPR036390">
    <property type="entry name" value="WH_DNA-bd_sf"/>
</dbReference>
<dbReference type="GO" id="GO:0006355">
    <property type="term" value="P:regulation of DNA-templated transcription"/>
    <property type="evidence" value="ECO:0007669"/>
    <property type="project" value="InterPro"/>
</dbReference>
<dbReference type="EMBL" id="WNUI01000466">
    <property type="protein sequence ID" value="MDZ4910576.1"/>
    <property type="molecule type" value="Genomic_DNA"/>
</dbReference>
<dbReference type="Proteomes" id="UP001288778">
    <property type="component" value="Unassembled WGS sequence"/>
</dbReference>
<organism evidence="2 3">
    <name type="scientific">Clostridium perfringens</name>
    <dbReference type="NCBI Taxonomy" id="1502"/>
    <lineage>
        <taxon>Bacteria</taxon>
        <taxon>Bacillati</taxon>
        <taxon>Bacillota</taxon>
        <taxon>Clostridia</taxon>
        <taxon>Eubacteriales</taxon>
        <taxon>Clostridiaceae</taxon>
        <taxon>Clostridium</taxon>
    </lineage>
</organism>
<feature type="domain" description="HTH crp-type" evidence="1">
    <location>
        <begin position="2"/>
        <end position="67"/>
    </location>
</feature>
<name>A0AAW9I8M8_CLOPF</name>
<sequence>FFSLDERITDYLLEQSRYQDSNILYITHENIANELGSSREVISRILKKFEKEGNIEVFRGKIKLINL</sequence>
<dbReference type="InterPro" id="IPR036388">
    <property type="entry name" value="WH-like_DNA-bd_sf"/>
</dbReference>
<dbReference type="RefSeq" id="WP_322395785.1">
    <property type="nucleotide sequence ID" value="NZ_WNUI01000466.1"/>
</dbReference>
<dbReference type="InterPro" id="IPR012318">
    <property type="entry name" value="HTH_CRP"/>
</dbReference>
<feature type="non-terminal residue" evidence="2">
    <location>
        <position position="1"/>
    </location>
</feature>
<protein>
    <submittedName>
        <fullName evidence="2">Helix-turn-helix domain-containing protein</fullName>
    </submittedName>
</protein>
<dbReference type="Pfam" id="PF13545">
    <property type="entry name" value="HTH_Crp_2"/>
    <property type="match status" value="1"/>
</dbReference>
<dbReference type="PRINTS" id="PR00034">
    <property type="entry name" value="HTHCRP"/>
</dbReference>
<dbReference type="SMART" id="SM00419">
    <property type="entry name" value="HTH_CRP"/>
    <property type="match status" value="1"/>
</dbReference>
<evidence type="ECO:0000313" key="2">
    <source>
        <dbReference type="EMBL" id="MDZ4910576.1"/>
    </source>
</evidence>